<accession>A0A7T0BYK8</accession>
<dbReference type="KEGG" id="nli:G3M70_16235"/>
<dbReference type="GO" id="GO:0071978">
    <property type="term" value="P:bacterial-type flagellum-dependent swarming motility"/>
    <property type="evidence" value="ECO:0007669"/>
    <property type="project" value="TreeGrafter"/>
</dbReference>
<evidence type="ECO:0000256" key="11">
    <source>
        <dbReference type="SAM" id="MobiDB-lite"/>
    </source>
</evidence>
<evidence type="ECO:0000256" key="2">
    <source>
        <dbReference type="ARBA" id="ARBA00004162"/>
    </source>
</evidence>
<evidence type="ECO:0000313" key="13">
    <source>
        <dbReference type="Proteomes" id="UP000594688"/>
    </source>
</evidence>
<evidence type="ECO:0000256" key="7">
    <source>
        <dbReference type="ARBA" id="ARBA00022779"/>
    </source>
</evidence>
<dbReference type="EMBL" id="CP048685">
    <property type="protein sequence ID" value="QPJ63341.1"/>
    <property type="molecule type" value="Genomic_DNA"/>
</dbReference>
<gene>
    <name evidence="12" type="ORF">G3M70_16235</name>
</gene>
<dbReference type="Proteomes" id="UP000594688">
    <property type="component" value="Chromosome"/>
</dbReference>
<dbReference type="GO" id="GO:0005886">
    <property type="term" value="C:plasma membrane"/>
    <property type="evidence" value="ECO:0007669"/>
    <property type="project" value="UniProtKB-SubCell"/>
</dbReference>
<dbReference type="PANTHER" id="PTHR35091">
    <property type="entry name" value="FLAGELLAR PROTEIN FLIL"/>
    <property type="match status" value="1"/>
</dbReference>
<evidence type="ECO:0000256" key="5">
    <source>
        <dbReference type="ARBA" id="ARBA00022500"/>
    </source>
</evidence>
<evidence type="ECO:0000256" key="9">
    <source>
        <dbReference type="ARBA" id="ARBA00023136"/>
    </source>
</evidence>
<feature type="region of interest" description="Disordered" evidence="11">
    <location>
        <begin position="1"/>
        <end position="38"/>
    </location>
</feature>
<reference evidence="12 13" key="1">
    <citation type="submission" date="2020-02" db="EMBL/GenBank/DDBJ databases">
        <title>Genomic and physiological characterization of two novel Nitrospinaceae genera.</title>
        <authorList>
            <person name="Mueller A.J."/>
            <person name="Jung M.-Y."/>
            <person name="Strachan C.R."/>
            <person name="Herbold C.W."/>
            <person name="Kirkegaard R.H."/>
            <person name="Daims H."/>
        </authorList>
    </citation>
    <scope>NUCLEOTIDE SEQUENCE [LARGE SCALE GENOMIC DNA]</scope>
    <source>
        <strain evidence="12">EB</strain>
    </source>
</reference>
<dbReference type="AlphaFoldDB" id="A0A7T0BYK8"/>
<keyword evidence="4 10" id="KW-1003">Cell membrane</keyword>
<keyword evidence="7 10" id="KW-0283">Flagellar rotation</keyword>
<evidence type="ECO:0000313" key="12">
    <source>
        <dbReference type="EMBL" id="QPJ63341.1"/>
    </source>
</evidence>
<keyword evidence="9 10" id="KW-0472">Membrane</keyword>
<comment type="function">
    <text evidence="1 10">Controls the rotational direction of flagella during chemotaxis.</text>
</comment>
<dbReference type="PANTHER" id="PTHR35091:SF2">
    <property type="entry name" value="FLAGELLAR PROTEIN FLIL"/>
    <property type="match status" value="1"/>
</dbReference>
<evidence type="ECO:0000256" key="3">
    <source>
        <dbReference type="ARBA" id="ARBA00008281"/>
    </source>
</evidence>
<evidence type="ECO:0000256" key="8">
    <source>
        <dbReference type="ARBA" id="ARBA00022989"/>
    </source>
</evidence>
<evidence type="ECO:0000256" key="4">
    <source>
        <dbReference type="ARBA" id="ARBA00022475"/>
    </source>
</evidence>
<dbReference type="InterPro" id="IPR005503">
    <property type="entry name" value="FliL"/>
</dbReference>
<comment type="similarity">
    <text evidence="3 10">Belongs to the FliL family.</text>
</comment>
<dbReference type="GO" id="GO:0006935">
    <property type="term" value="P:chemotaxis"/>
    <property type="evidence" value="ECO:0007669"/>
    <property type="project" value="UniProtKB-KW"/>
</dbReference>
<protein>
    <recommendedName>
        <fullName evidence="10">Flagellar protein FliL</fullName>
    </recommendedName>
</protein>
<organism evidence="12 13">
    <name type="scientific">Candidatus Nitronauta litoralis</name>
    <dbReference type="NCBI Taxonomy" id="2705533"/>
    <lineage>
        <taxon>Bacteria</taxon>
        <taxon>Pseudomonadati</taxon>
        <taxon>Nitrospinota/Tectimicrobiota group</taxon>
        <taxon>Nitrospinota</taxon>
        <taxon>Nitrospinia</taxon>
        <taxon>Nitrospinales</taxon>
        <taxon>Nitrospinaceae</taxon>
        <taxon>Candidatus Nitronauta</taxon>
    </lineage>
</organism>
<keyword evidence="5 10" id="KW-0145">Chemotaxis</keyword>
<name>A0A7T0BYK8_9BACT</name>
<dbReference type="GO" id="GO:0009425">
    <property type="term" value="C:bacterial-type flagellum basal body"/>
    <property type="evidence" value="ECO:0007669"/>
    <property type="project" value="InterPro"/>
</dbReference>
<proteinExistence type="inferred from homology"/>
<evidence type="ECO:0000256" key="10">
    <source>
        <dbReference type="RuleBase" id="RU364125"/>
    </source>
</evidence>
<sequence>MAEQEENDTEDEAQALERLLEEETEKEEGEAVEEEGGKSKKKLLIIAGSAVLVIGGAVGFLMMGADEEAPPTLEELAKPLEDPELTEEKKQALREAEAPNFYKLEPFFLPLKDKKKETGQFMHIQIHLQMSNIKLNEEIDNVLPLIRQTIYEILERKRPRDFMNPKKPIKERLKSEIVTSTNTLLVTGSGKINDVYFSEFIIR</sequence>
<keyword evidence="6 10" id="KW-0812">Transmembrane</keyword>
<comment type="subcellular location">
    <subcellularLocation>
        <location evidence="2">Cell membrane</location>
        <topology evidence="2">Single-pass membrane protein</topology>
    </subcellularLocation>
</comment>
<feature type="transmembrane region" description="Helical" evidence="10">
    <location>
        <begin position="43"/>
        <end position="63"/>
    </location>
</feature>
<evidence type="ECO:0000256" key="1">
    <source>
        <dbReference type="ARBA" id="ARBA00002254"/>
    </source>
</evidence>
<feature type="compositionally biased region" description="Acidic residues" evidence="11">
    <location>
        <begin position="1"/>
        <end position="34"/>
    </location>
</feature>
<keyword evidence="8 10" id="KW-1133">Transmembrane helix</keyword>
<dbReference type="Pfam" id="PF03748">
    <property type="entry name" value="FliL"/>
    <property type="match status" value="1"/>
</dbReference>
<evidence type="ECO:0000256" key="6">
    <source>
        <dbReference type="ARBA" id="ARBA00022692"/>
    </source>
</evidence>